<protein>
    <submittedName>
        <fullName evidence="1">Transcription initiation factor TFIIIB</fullName>
    </submittedName>
</protein>
<name>A0AAP9UFZ7_CLOBU</name>
<dbReference type="EMBL" id="CP040627">
    <property type="protein sequence ID" value="QMW92937.1"/>
    <property type="molecule type" value="Genomic_DNA"/>
</dbReference>
<dbReference type="Proteomes" id="UP000515243">
    <property type="component" value="Chromosome 2"/>
</dbReference>
<dbReference type="AlphaFoldDB" id="A0AAP9UFZ7"/>
<evidence type="ECO:0000313" key="2">
    <source>
        <dbReference type="Proteomes" id="UP000515243"/>
    </source>
</evidence>
<reference evidence="1 2" key="1">
    <citation type="submission" date="2019-05" db="EMBL/GenBank/DDBJ databases">
        <authorList>
            <person name="Schori C."/>
            <person name="Ahrens C."/>
        </authorList>
    </citation>
    <scope>NUCLEOTIDE SEQUENCE [LARGE SCALE GENOMIC DNA]</scope>
    <source>
        <strain evidence="1 2">DSM 10702</strain>
    </source>
</reference>
<accession>A0AAP9UFZ7</accession>
<dbReference type="GeneID" id="92946223"/>
<dbReference type="RefSeq" id="WP_027634777.1">
    <property type="nucleotide sequence ID" value="NZ_AP019717.1"/>
</dbReference>
<proteinExistence type="predicted"/>
<sequence>MSEKKLCPACGSSEIGKGKQIAHGRMIPVNKIFTAGSNVLADICTSCGNILSLKVEEPERFKL</sequence>
<organism evidence="1 2">
    <name type="scientific">Clostridium butyricum</name>
    <dbReference type="NCBI Taxonomy" id="1492"/>
    <lineage>
        <taxon>Bacteria</taxon>
        <taxon>Bacillati</taxon>
        <taxon>Bacillota</taxon>
        <taxon>Clostridia</taxon>
        <taxon>Eubacteriales</taxon>
        <taxon>Clostridiaceae</taxon>
        <taxon>Clostridium</taxon>
    </lineage>
</organism>
<evidence type="ECO:0000313" key="1">
    <source>
        <dbReference type="EMBL" id="QMW92937.1"/>
    </source>
</evidence>
<gene>
    <name evidence="1" type="ORF">FF104_18590</name>
</gene>